<protein>
    <submittedName>
        <fullName evidence="2">Uncharacterized protein C1orf146 homolog</fullName>
    </submittedName>
</protein>
<name>A0A6P6I500_PUMCO</name>
<dbReference type="GO" id="GO:0007131">
    <property type="term" value="P:reciprocal meiotic recombination"/>
    <property type="evidence" value="ECO:0007669"/>
    <property type="project" value="TreeGrafter"/>
</dbReference>
<dbReference type="PANTHER" id="PTHR31408">
    <property type="entry name" value="HYPOTHETICAL PROTEIN LOC689986"/>
    <property type="match status" value="1"/>
</dbReference>
<organism evidence="1 2">
    <name type="scientific">Puma concolor</name>
    <name type="common">Mountain lion</name>
    <name type="synonym">Felis concolor</name>
    <dbReference type="NCBI Taxonomy" id="9696"/>
    <lineage>
        <taxon>Eukaryota</taxon>
        <taxon>Metazoa</taxon>
        <taxon>Chordata</taxon>
        <taxon>Craniata</taxon>
        <taxon>Vertebrata</taxon>
        <taxon>Euteleostomi</taxon>
        <taxon>Mammalia</taxon>
        <taxon>Eutheria</taxon>
        <taxon>Laurasiatheria</taxon>
        <taxon>Carnivora</taxon>
        <taxon>Feliformia</taxon>
        <taxon>Felidae</taxon>
        <taxon>Felinae</taxon>
        <taxon>Puma</taxon>
    </lineage>
</organism>
<dbReference type="Proteomes" id="UP000515131">
    <property type="component" value="Unplaced"/>
</dbReference>
<dbReference type="GO" id="GO:0005694">
    <property type="term" value="C:chromosome"/>
    <property type="evidence" value="ECO:0007669"/>
    <property type="project" value="TreeGrafter"/>
</dbReference>
<dbReference type="InterPro" id="IPR027857">
    <property type="entry name" value="SCRE"/>
</dbReference>
<dbReference type="RefSeq" id="XP_025783175.1">
    <property type="nucleotide sequence ID" value="XM_025927390.1"/>
</dbReference>
<sequence length="316" mass="35028">MIRKGGAKVSKVCGCAEAQHLKSKSCGWGGHEDFCASLLCRRTSATLGKFWKLGGDVAPRTCWSGRLLRTEAAVKIVVVQPLTCQLRRLSGNAIYRRFLCSVKRGSRPSGGEGICPELRSSGVDEPPRVAARPGGVSPEILKEPYCRSPGCLPHFYSLISCEVATALDRSHKIRYSDSVENGSIIFSLSGVAFLLMDAKECFTSAEEIFLAKIEKFTNIHQNSFLVLSAAFHGPEEWKLMFRIQQRFLGSNLRILPVHNTVDAINLMCTIAKMASKPYIDNICYRMVTTEAYIIEQSPVWKTLQKLKLSSDSFNPN</sequence>
<dbReference type="GeneID" id="112864315"/>
<dbReference type="CTD" id="137415268"/>
<keyword evidence="1" id="KW-1185">Reference proteome</keyword>
<dbReference type="PANTHER" id="PTHR31408:SF2">
    <property type="entry name" value="PROTEIN SPO16 HOMOLOG"/>
    <property type="match status" value="1"/>
</dbReference>
<gene>
    <name evidence="2" type="primary">CUNH1orf146</name>
</gene>
<dbReference type="Pfam" id="PF15162">
    <property type="entry name" value="SCRE"/>
    <property type="match status" value="1"/>
</dbReference>
<reference evidence="2" key="1">
    <citation type="submission" date="2025-08" db="UniProtKB">
        <authorList>
            <consortium name="RefSeq"/>
        </authorList>
    </citation>
    <scope>IDENTIFICATION</scope>
    <source>
        <tissue evidence="2">Blood</tissue>
    </source>
</reference>
<dbReference type="AlphaFoldDB" id="A0A6P6I500"/>
<proteinExistence type="predicted"/>
<evidence type="ECO:0000313" key="1">
    <source>
        <dbReference type="Proteomes" id="UP000515131"/>
    </source>
</evidence>
<dbReference type="GO" id="GO:0007130">
    <property type="term" value="P:synaptonemal complex assembly"/>
    <property type="evidence" value="ECO:0007669"/>
    <property type="project" value="InterPro"/>
</dbReference>
<dbReference type="KEGG" id="pcoo:112864315"/>
<accession>A0A6P6I500</accession>
<evidence type="ECO:0000313" key="2">
    <source>
        <dbReference type="RefSeq" id="XP_025783175.1"/>
    </source>
</evidence>